<dbReference type="GO" id="GO:0005886">
    <property type="term" value="C:plasma membrane"/>
    <property type="evidence" value="ECO:0007669"/>
    <property type="project" value="UniProtKB-SubCell"/>
</dbReference>
<comment type="caution">
    <text evidence="7">The sequence shown here is derived from an EMBL/GenBank/DDBJ whole genome shotgun (WGS) entry which is preliminary data.</text>
</comment>
<dbReference type="AlphaFoldDB" id="A0A3A1QQZ4"/>
<evidence type="ECO:0000313" key="7">
    <source>
        <dbReference type="EMBL" id="RIW26870.1"/>
    </source>
</evidence>
<dbReference type="PIRSF" id="PIRSF006324">
    <property type="entry name" value="LeuE"/>
    <property type="match status" value="1"/>
</dbReference>
<comment type="subcellular location">
    <subcellularLocation>
        <location evidence="1">Cell membrane</location>
        <topology evidence="1">Multi-pass membrane protein</topology>
    </subcellularLocation>
</comment>
<dbReference type="OrthoDB" id="9784202at2"/>
<feature type="transmembrane region" description="Helical" evidence="6">
    <location>
        <begin position="67"/>
        <end position="86"/>
    </location>
</feature>
<gene>
    <name evidence="7" type="ORF">D3H55_23440</name>
</gene>
<dbReference type="PANTHER" id="PTHR30086">
    <property type="entry name" value="ARGININE EXPORTER PROTEIN ARGO"/>
    <property type="match status" value="1"/>
</dbReference>
<feature type="transmembrane region" description="Helical" evidence="6">
    <location>
        <begin position="116"/>
        <end position="137"/>
    </location>
</feature>
<evidence type="ECO:0000256" key="5">
    <source>
        <dbReference type="ARBA" id="ARBA00023136"/>
    </source>
</evidence>
<feature type="transmembrane region" description="Helical" evidence="6">
    <location>
        <begin position="143"/>
        <end position="168"/>
    </location>
</feature>
<dbReference type="Pfam" id="PF01810">
    <property type="entry name" value="LysE"/>
    <property type="match status" value="1"/>
</dbReference>
<sequence>MENYFLFIIMSIMLILLPGPDTAIITRNTLSGGSPNGMKTLYGTICALIIHTLAAVAGLSAVIVKSAFLFSVFKYAGALYLIYLGIKSLWAIKHNTFENALSHTKFKNKSYFKQGFLTNILNPKVAVFFLTFLPQFVNKGSDPLMPFILMGATYALLTSAWFMLYLFLINQISTFMKKPGTTKVIEGMTGLVLIVFGIRLALEKTHE</sequence>
<organism evidence="7 8">
    <name type="scientific">Bacillus salacetis</name>
    <dbReference type="NCBI Taxonomy" id="2315464"/>
    <lineage>
        <taxon>Bacteria</taxon>
        <taxon>Bacillati</taxon>
        <taxon>Bacillota</taxon>
        <taxon>Bacilli</taxon>
        <taxon>Bacillales</taxon>
        <taxon>Bacillaceae</taxon>
        <taxon>Bacillus</taxon>
    </lineage>
</organism>
<evidence type="ECO:0000256" key="1">
    <source>
        <dbReference type="ARBA" id="ARBA00004651"/>
    </source>
</evidence>
<dbReference type="EMBL" id="QXIR01000064">
    <property type="protein sequence ID" value="RIW26870.1"/>
    <property type="molecule type" value="Genomic_DNA"/>
</dbReference>
<keyword evidence="3 6" id="KW-0812">Transmembrane</keyword>
<dbReference type="InterPro" id="IPR001123">
    <property type="entry name" value="LeuE-type"/>
</dbReference>
<feature type="transmembrane region" description="Helical" evidence="6">
    <location>
        <begin position="40"/>
        <end position="61"/>
    </location>
</feature>
<evidence type="ECO:0000256" key="4">
    <source>
        <dbReference type="ARBA" id="ARBA00022989"/>
    </source>
</evidence>
<dbReference type="RefSeq" id="WP_119549744.1">
    <property type="nucleotide sequence ID" value="NZ_QXIR01000064.1"/>
</dbReference>
<feature type="transmembrane region" description="Helical" evidence="6">
    <location>
        <begin position="180"/>
        <end position="202"/>
    </location>
</feature>
<feature type="transmembrane region" description="Helical" evidence="6">
    <location>
        <begin position="6"/>
        <end position="28"/>
    </location>
</feature>
<protein>
    <submittedName>
        <fullName evidence="7">LysE family translocator</fullName>
    </submittedName>
</protein>
<reference evidence="7 8" key="1">
    <citation type="submission" date="2018-09" db="EMBL/GenBank/DDBJ databases">
        <title>Bacillus saliacetes sp. nov., isolated from Thai shrimp paste (Ka-pi).</title>
        <authorList>
            <person name="Daroonpunt R."/>
            <person name="Tanasupawat S."/>
            <person name="Yiamsombut S."/>
        </authorList>
    </citation>
    <scope>NUCLEOTIDE SEQUENCE [LARGE SCALE GENOMIC DNA]</scope>
    <source>
        <strain evidence="7 8">SKP7-4</strain>
    </source>
</reference>
<evidence type="ECO:0000313" key="8">
    <source>
        <dbReference type="Proteomes" id="UP000265801"/>
    </source>
</evidence>
<dbReference type="Proteomes" id="UP000265801">
    <property type="component" value="Unassembled WGS sequence"/>
</dbReference>
<dbReference type="PANTHER" id="PTHR30086:SF20">
    <property type="entry name" value="ARGININE EXPORTER PROTEIN ARGO-RELATED"/>
    <property type="match status" value="1"/>
</dbReference>
<keyword evidence="5 6" id="KW-0472">Membrane</keyword>
<evidence type="ECO:0000256" key="6">
    <source>
        <dbReference type="SAM" id="Phobius"/>
    </source>
</evidence>
<dbReference type="GO" id="GO:0015171">
    <property type="term" value="F:amino acid transmembrane transporter activity"/>
    <property type="evidence" value="ECO:0007669"/>
    <property type="project" value="TreeGrafter"/>
</dbReference>
<keyword evidence="4 6" id="KW-1133">Transmembrane helix</keyword>
<evidence type="ECO:0000256" key="2">
    <source>
        <dbReference type="ARBA" id="ARBA00022475"/>
    </source>
</evidence>
<evidence type="ECO:0000256" key="3">
    <source>
        <dbReference type="ARBA" id="ARBA00022692"/>
    </source>
</evidence>
<accession>A0A3A1QQZ4</accession>
<name>A0A3A1QQZ4_9BACI</name>
<keyword evidence="2" id="KW-1003">Cell membrane</keyword>
<proteinExistence type="predicted"/>
<keyword evidence="8" id="KW-1185">Reference proteome</keyword>